<feature type="compositionally biased region" description="Polar residues" evidence="1">
    <location>
        <begin position="1"/>
        <end position="15"/>
    </location>
</feature>
<feature type="compositionally biased region" description="Basic and acidic residues" evidence="1">
    <location>
        <begin position="46"/>
        <end position="62"/>
    </location>
</feature>
<proteinExistence type="predicted"/>
<evidence type="ECO:0000256" key="1">
    <source>
        <dbReference type="SAM" id="MobiDB-lite"/>
    </source>
</evidence>
<protein>
    <submittedName>
        <fullName evidence="2">CAST isoform 35</fullName>
    </submittedName>
</protein>
<evidence type="ECO:0000313" key="3">
    <source>
        <dbReference type="Proteomes" id="UP000236370"/>
    </source>
</evidence>
<feature type="compositionally biased region" description="Basic residues" evidence="1">
    <location>
        <begin position="21"/>
        <end position="30"/>
    </location>
</feature>
<gene>
    <name evidence="2" type="ORF">CK820_G0038268</name>
</gene>
<organism evidence="2 3">
    <name type="scientific">Pan troglodytes</name>
    <name type="common">Chimpanzee</name>
    <dbReference type="NCBI Taxonomy" id="9598"/>
    <lineage>
        <taxon>Eukaryota</taxon>
        <taxon>Metazoa</taxon>
        <taxon>Chordata</taxon>
        <taxon>Craniata</taxon>
        <taxon>Vertebrata</taxon>
        <taxon>Euteleostomi</taxon>
        <taxon>Mammalia</taxon>
        <taxon>Eutheria</taxon>
        <taxon>Euarchontoglires</taxon>
        <taxon>Primates</taxon>
        <taxon>Haplorrhini</taxon>
        <taxon>Catarrhini</taxon>
        <taxon>Hominidae</taxon>
        <taxon>Pan</taxon>
    </lineage>
</organism>
<feature type="region of interest" description="Disordered" evidence="1">
    <location>
        <begin position="1"/>
        <end position="82"/>
    </location>
</feature>
<reference evidence="2 3" key="1">
    <citation type="submission" date="2017-12" db="EMBL/GenBank/DDBJ databases">
        <title>High-resolution comparative analysis of great ape genomes.</title>
        <authorList>
            <person name="Pollen A."/>
            <person name="Hastie A."/>
            <person name="Hormozdiari F."/>
            <person name="Dougherty M."/>
            <person name="Liu R."/>
            <person name="Chaisson M."/>
            <person name="Hoppe E."/>
            <person name="Hill C."/>
            <person name="Pang A."/>
            <person name="Hillier L."/>
            <person name="Baker C."/>
            <person name="Armstrong J."/>
            <person name="Shendure J."/>
            <person name="Paten B."/>
            <person name="Wilson R."/>
            <person name="Chao H."/>
            <person name="Schneider V."/>
            <person name="Ventura M."/>
            <person name="Kronenberg Z."/>
            <person name="Murali S."/>
            <person name="Gordon D."/>
            <person name="Cantsilieris S."/>
            <person name="Munson K."/>
            <person name="Nelson B."/>
            <person name="Raja A."/>
            <person name="Underwood J."/>
            <person name="Diekhans M."/>
            <person name="Fiddes I."/>
            <person name="Haussler D."/>
            <person name="Eichler E."/>
        </authorList>
    </citation>
    <scope>NUCLEOTIDE SEQUENCE [LARGE SCALE GENOMIC DNA]</scope>
    <source>
        <strain evidence="2">Yerkes chimp pedigree #C0471</strain>
    </source>
</reference>
<evidence type="ECO:0000313" key="2">
    <source>
        <dbReference type="EMBL" id="PNI35321.1"/>
    </source>
</evidence>
<dbReference type="Proteomes" id="UP000236370">
    <property type="component" value="Unassembled WGS sequence"/>
</dbReference>
<dbReference type="PANTHER" id="PTHR10077:SF0">
    <property type="entry name" value="CALPASTATIN"/>
    <property type="match status" value="1"/>
</dbReference>
<name>A0A2J8KJY5_PANTR</name>
<dbReference type="AlphaFoldDB" id="A0A2J8KJY5"/>
<dbReference type="PANTHER" id="PTHR10077">
    <property type="entry name" value="CALPASTATIN"/>
    <property type="match status" value="1"/>
</dbReference>
<dbReference type="InterPro" id="IPR026998">
    <property type="entry name" value="Calpastatin"/>
</dbReference>
<accession>A0A2J8KJY5</accession>
<sequence length="82" mass="9210">MNPTETKAIPVSQQMEGPHLPNKKKHKKQAVKTEPEKKSQSTKLSVVHEKKSQEGKPKEHTEAPVCVLSAKKPTQAGIRYRK</sequence>
<comment type="caution">
    <text evidence="2">The sequence shown here is derived from an EMBL/GenBank/DDBJ whole genome shotgun (WGS) entry which is preliminary data.</text>
</comment>
<dbReference type="EMBL" id="NBAG03000361">
    <property type="protein sequence ID" value="PNI35321.1"/>
    <property type="molecule type" value="Genomic_DNA"/>
</dbReference>